<evidence type="ECO:0000313" key="2">
    <source>
        <dbReference type="Proteomes" id="UP000233440"/>
    </source>
</evidence>
<comment type="caution">
    <text evidence="1">The sequence shown here is derived from an EMBL/GenBank/DDBJ whole genome shotgun (WGS) entry which is preliminary data.</text>
</comment>
<dbReference type="OrthoDB" id="9814284at2"/>
<dbReference type="Pfam" id="PF04328">
    <property type="entry name" value="Sel_put"/>
    <property type="match status" value="1"/>
</dbReference>
<proteinExistence type="predicted"/>
<dbReference type="Proteomes" id="UP000233440">
    <property type="component" value="Unassembled WGS sequence"/>
</dbReference>
<evidence type="ECO:0000313" key="1">
    <source>
        <dbReference type="EMBL" id="PKR86633.1"/>
    </source>
</evidence>
<dbReference type="InterPro" id="IPR007423">
    <property type="entry name" value="Sel_put"/>
</dbReference>
<name>A0A2N3LQ39_9BACI</name>
<gene>
    <name evidence="1" type="ORF">CWO92_00800</name>
</gene>
<dbReference type="PANTHER" id="PTHR38453:SF1">
    <property type="entry name" value="CYTOPLASMIC PROTEIN"/>
    <property type="match status" value="1"/>
</dbReference>
<dbReference type="AlphaFoldDB" id="A0A2N3LQ39"/>
<dbReference type="RefSeq" id="WP_101352284.1">
    <property type="nucleotide sequence ID" value="NZ_PIQO01000001.1"/>
</dbReference>
<accession>A0A2N3LQ39</accession>
<dbReference type="PANTHER" id="PTHR38453">
    <property type="entry name" value="CYTOPLASMIC PROTEIN-RELATED"/>
    <property type="match status" value="1"/>
</dbReference>
<reference evidence="1 2" key="1">
    <citation type="submission" date="2017-11" db="EMBL/GenBank/DDBJ databases">
        <title>Bacillus camelliae sp. nov., isolated from pu'er tea.</title>
        <authorList>
            <person name="Niu L."/>
        </authorList>
    </citation>
    <scope>NUCLEOTIDE SEQUENCE [LARGE SCALE GENOMIC DNA]</scope>
    <source>
        <strain evidence="1 2">7578-1</strain>
    </source>
</reference>
<keyword evidence="2" id="KW-1185">Reference proteome</keyword>
<organism evidence="1 2">
    <name type="scientific">Heyndrickxia camelliae</name>
    <dbReference type="NCBI Taxonomy" id="1707093"/>
    <lineage>
        <taxon>Bacteria</taxon>
        <taxon>Bacillati</taxon>
        <taxon>Bacillota</taxon>
        <taxon>Bacilli</taxon>
        <taxon>Bacillales</taxon>
        <taxon>Bacillaceae</taxon>
        <taxon>Heyndrickxia</taxon>
    </lineage>
</organism>
<protein>
    <submittedName>
        <fullName evidence="1">DUF466 domain-containing protein</fullName>
    </submittedName>
</protein>
<sequence length="64" mass="7759">MNSLSETIKRIQCNIKVIFGLPNYDQYIQHRKRKHPNEPIMSEKEYYMYALKEKYESGKVNRCC</sequence>
<dbReference type="EMBL" id="PIQO01000001">
    <property type="protein sequence ID" value="PKR86633.1"/>
    <property type="molecule type" value="Genomic_DNA"/>
</dbReference>